<reference evidence="2 4" key="2">
    <citation type="journal article" date="2013" name="Nature">
        <title>Insights into bilaterian evolution from three spiralian genomes.</title>
        <authorList>
            <person name="Simakov O."/>
            <person name="Marletaz F."/>
            <person name="Cho S.J."/>
            <person name="Edsinger-Gonzales E."/>
            <person name="Havlak P."/>
            <person name="Hellsten U."/>
            <person name="Kuo D.H."/>
            <person name="Larsson T."/>
            <person name="Lv J."/>
            <person name="Arendt D."/>
            <person name="Savage R."/>
            <person name="Osoegawa K."/>
            <person name="de Jong P."/>
            <person name="Grimwood J."/>
            <person name="Chapman J.A."/>
            <person name="Shapiro H."/>
            <person name="Aerts A."/>
            <person name="Otillar R.P."/>
            <person name="Terry A.Y."/>
            <person name="Boore J.L."/>
            <person name="Grigoriev I.V."/>
            <person name="Lindberg D.R."/>
            <person name="Seaver E.C."/>
            <person name="Weisblat D.A."/>
            <person name="Putnam N.H."/>
            <person name="Rokhsar D.S."/>
        </authorList>
    </citation>
    <scope>NUCLEOTIDE SEQUENCE</scope>
    <source>
        <strain evidence="2 4">I ESC-2004</strain>
    </source>
</reference>
<dbReference type="OMA" id="DFQRDEY"/>
<dbReference type="SUPFAM" id="SSF47050">
    <property type="entry name" value="VHP, Villin headpiece domain"/>
    <property type="match status" value="1"/>
</dbReference>
<dbReference type="HOGENOM" id="CLU_2910701_0_0_1"/>
<gene>
    <name evidence="2" type="ORF">CAPTEDRAFT_117424</name>
</gene>
<name>R7USC1_CAPTE</name>
<dbReference type="GO" id="GO:0007010">
    <property type="term" value="P:cytoskeleton organization"/>
    <property type="evidence" value="ECO:0007669"/>
    <property type="project" value="InterPro"/>
</dbReference>
<sequence>QIYPYEQLLITNPELPAGVERNTIEDHLSDEEFESIFHMDRLEFHRLAEWKRCDLKKRVNLF</sequence>
<dbReference type="InterPro" id="IPR051618">
    <property type="entry name" value="Actin-binding_LIM"/>
</dbReference>
<dbReference type="OrthoDB" id="1746725at2759"/>
<accession>R7USC1</accession>
<reference evidence="3" key="3">
    <citation type="submission" date="2015-06" db="UniProtKB">
        <authorList>
            <consortium name="EnsemblMetazoa"/>
        </authorList>
    </citation>
    <scope>IDENTIFICATION</scope>
</reference>
<feature type="non-terminal residue" evidence="2">
    <location>
        <position position="1"/>
    </location>
</feature>
<feature type="domain" description="HP" evidence="1">
    <location>
        <begin position="1"/>
        <end position="62"/>
    </location>
</feature>
<keyword evidence="4" id="KW-1185">Reference proteome</keyword>
<dbReference type="Pfam" id="PF02209">
    <property type="entry name" value="VHP"/>
    <property type="match status" value="1"/>
</dbReference>
<dbReference type="SMART" id="SM00153">
    <property type="entry name" value="VHP"/>
    <property type="match status" value="1"/>
</dbReference>
<dbReference type="PANTHER" id="PTHR24213">
    <property type="entry name" value="ACTIN-BINDING LIM PROTEIN"/>
    <property type="match status" value="1"/>
</dbReference>
<dbReference type="PROSITE" id="PS51089">
    <property type="entry name" value="HP"/>
    <property type="match status" value="1"/>
</dbReference>
<dbReference type="STRING" id="283909.R7USC1"/>
<reference evidence="4" key="1">
    <citation type="submission" date="2012-12" db="EMBL/GenBank/DDBJ databases">
        <authorList>
            <person name="Hellsten U."/>
            <person name="Grimwood J."/>
            <person name="Chapman J.A."/>
            <person name="Shapiro H."/>
            <person name="Aerts A."/>
            <person name="Otillar R.P."/>
            <person name="Terry A.Y."/>
            <person name="Boore J.L."/>
            <person name="Simakov O."/>
            <person name="Marletaz F."/>
            <person name="Cho S.-J."/>
            <person name="Edsinger-Gonzales E."/>
            <person name="Havlak P."/>
            <person name="Kuo D.-H."/>
            <person name="Larsson T."/>
            <person name="Lv J."/>
            <person name="Arendt D."/>
            <person name="Savage R."/>
            <person name="Osoegawa K."/>
            <person name="de Jong P."/>
            <person name="Lindberg D.R."/>
            <person name="Seaver E.C."/>
            <person name="Weisblat D.A."/>
            <person name="Putnam N.H."/>
            <person name="Grigoriev I.V."/>
            <person name="Rokhsar D.S."/>
        </authorList>
    </citation>
    <scope>NUCLEOTIDE SEQUENCE</scope>
    <source>
        <strain evidence="4">I ESC-2004</strain>
    </source>
</reference>
<evidence type="ECO:0000313" key="2">
    <source>
        <dbReference type="EMBL" id="ELU09414.1"/>
    </source>
</evidence>
<dbReference type="GO" id="GO:0030032">
    <property type="term" value="P:lamellipodium assembly"/>
    <property type="evidence" value="ECO:0007669"/>
    <property type="project" value="TreeGrafter"/>
</dbReference>
<evidence type="ECO:0000313" key="4">
    <source>
        <dbReference type="Proteomes" id="UP000014760"/>
    </source>
</evidence>
<dbReference type="Gene3D" id="1.10.950.10">
    <property type="entry name" value="Villin headpiece domain"/>
    <property type="match status" value="1"/>
</dbReference>
<proteinExistence type="predicted"/>
<dbReference type="EnsemblMetazoa" id="CapteT117424">
    <property type="protein sequence ID" value="CapteP117424"/>
    <property type="gene ID" value="CapteG117424"/>
</dbReference>
<dbReference type="Proteomes" id="UP000014760">
    <property type="component" value="Unassembled WGS sequence"/>
</dbReference>
<dbReference type="GO" id="GO:0015629">
    <property type="term" value="C:actin cytoskeleton"/>
    <property type="evidence" value="ECO:0007669"/>
    <property type="project" value="TreeGrafter"/>
</dbReference>
<dbReference type="InterPro" id="IPR036886">
    <property type="entry name" value="Villin_headpiece_dom_sf"/>
</dbReference>
<protein>
    <recommendedName>
        <fullName evidence="1">HP domain-containing protein</fullName>
    </recommendedName>
</protein>
<organism evidence="2">
    <name type="scientific">Capitella teleta</name>
    <name type="common">Polychaete worm</name>
    <dbReference type="NCBI Taxonomy" id="283909"/>
    <lineage>
        <taxon>Eukaryota</taxon>
        <taxon>Metazoa</taxon>
        <taxon>Spiralia</taxon>
        <taxon>Lophotrochozoa</taxon>
        <taxon>Annelida</taxon>
        <taxon>Polychaeta</taxon>
        <taxon>Sedentaria</taxon>
        <taxon>Scolecida</taxon>
        <taxon>Capitellidae</taxon>
        <taxon>Capitella</taxon>
    </lineage>
</organism>
<dbReference type="PANTHER" id="PTHR24213:SF9">
    <property type="entry name" value="UNCOORDINATED 115A, ISOFORM B-RELATED"/>
    <property type="match status" value="1"/>
</dbReference>
<dbReference type="EMBL" id="AMQN01006379">
    <property type="status" value="NOT_ANNOTATED_CDS"/>
    <property type="molecule type" value="Genomic_DNA"/>
</dbReference>
<evidence type="ECO:0000259" key="1">
    <source>
        <dbReference type="PROSITE" id="PS51089"/>
    </source>
</evidence>
<dbReference type="EMBL" id="KB298218">
    <property type="protein sequence ID" value="ELU09414.1"/>
    <property type="molecule type" value="Genomic_DNA"/>
</dbReference>
<evidence type="ECO:0000313" key="3">
    <source>
        <dbReference type="EnsemblMetazoa" id="CapteP117424"/>
    </source>
</evidence>
<dbReference type="GO" id="GO:0051015">
    <property type="term" value="F:actin filament binding"/>
    <property type="evidence" value="ECO:0007669"/>
    <property type="project" value="TreeGrafter"/>
</dbReference>
<dbReference type="AlphaFoldDB" id="R7USC1"/>
<dbReference type="InterPro" id="IPR003128">
    <property type="entry name" value="Villin_headpiece"/>
</dbReference>